<dbReference type="Proteomes" id="UP000694255">
    <property type="component" value="Unassembled WGS sequence"/>
</dbReference>
<dbReference type="AlphaFoldDB" id="A0A8J5V3L0"/>
<evidence type="ECO:0000256" key="5">
    <source>
        <dbReference type="ARBA" id="ARBA00012682"/>
    </source>
</evidence>
<evidence type="ECO:0000256" key="16">
    <source>
        <dbReference type="SAM" id="SignalP"/>
    </source>
</evidence>
<name>A0A8J5V3L0_9ASCO</name>
<dbReference type="EMBL" id="JAGSYN010000067">
    <property type="protein sequence ID" value="KAG7664684.1"/>
    <property type="molecule type" value="Genomic_DNA"/>
</dbReference>
<dbReference type="OrthoDB" id="159229at2759"/>
<evidence type="ECO:0000256" key="6">
    <source>
        <dbReference type="ARBA" id="ARBA00022512"/>
    </source>
</evidence>
<evidence type="ECO:0000256" key="3">
    <source>
        <dbReference type="ARBA" id="ARBA00004589"/>
    </source>
</evidence>
<evidence type="ECO:0000256" key="4">
    <source>
        <dbReference type="ARBA" id="ARBA00010457"/>
    </source>
</evidence>
<feature type="chain" id="PRO_5035258471" description="superoxide dismutase" evidence="16">
    <location>
        <begin position="19"/>
        <end position="207"/>
    </location>
</feature>
<comment type="subcellular location">
    <subcellularLocation>
        <location evidence="3">Membrane</location>
        <topology evidence="3">Lipid-anchor</topology>
        <topology evidence="3">GPI-anchor</topology>
    </subcellularLocation>
    <subcellularLocation>
        <location evidence="2">Secreted</location>
        <location evidence="2">Cell wall</location>
    </subcellularLocation>
</comment>
<keyword evidence="8" id="KW-0336">GPI-anchor</keyword>
<evidence type="ECO:0000256" key="2">
    <source>
        <dbReference type="ARBA" id="ARBA00004191"/>
    </source>
</evidence>
<keyword evidence="10" id="KW-0049">Antioxidant</keyword>
<evidence type="ECO:0000256" key="13">
    <source>
        <dbReference type="ARBA" id="ARBA00023026"/>
    </source>
</evidence>
<evidence type="ECO:0000259" key="17">
    <source>
        <dbReference type="Pfam" id="PF00080"/>
    </source>
</evidence>
<accession>A0A8J5V3L0</accession>
<organism evidence="18 19">
    <name type="scientific">[Candida] subhashii</name>
    <dbReference type="NCBI Taxonomy" id="561895"/>
    <lineage>
        <taxon>Eukaryota</taxon>
        <taxon>Fungi</taxon>
        <taxon>Dikarya</taxon>
        <taxon>Ascomycota</taxon>
        <taxon>Saccharomycotina</taxon>
        <taxon>Pichiomycetes</taxon>
        <taxon>Debaryomycetaceae</taxon>
        <taxon>Spathaspora</taxon>
    </lineage>
</organism>
<evidence type="ECO:0000256" key="11">
    <source>
        <dbReference type="ARBA" id="ARBA00023002"/>
    </source>
</evidence>
<keyword evidence="14" id="KW-0449">Lipoprotein</keyword>
<reference evidence="18 19" key="1">
    <citation type="journal article" date="2021" name="DNA Res.">
        <title>Genome analysis of Candida subhashii reveals its hybrid nature and dual mitochondrial genome conformations.</title>
        <authorList>
            <person name="Mixao V."/>
            <person name="Hegedusova E."/>
            <person name="Saus E."/>
            <person name="Pryszcz L.P."/>
            <person name="Cillingova A."/>
            <person name="Nosek J."/>
            <person name="Gabaldon T."/>
        </authorList>
    </citation>
    <scope>NUCLEOTIDE SEQUENCE [LARGE SCALE GENOMIC DNA]</scope>
    <source>
        <strain evidence="18 19">CBS 10753</strain>
    </source>
</reference>
<keyword evidence="6" id="KW-0134">Cell wall</keyword>
<comment type="cofactor">
    <cofactor evidence="1">
        <name>Cu cation</name>
        <dbReference type="ChEBI" id="CHEBI:23378"/>
    </cofactor>
</comment>
<feature type="domain" description="Superoxide dismutase copper/zinc binding" evidence="17">
    <location>
        <begin position="45"/>
        <end position="160"/>
    </location>
</feature>
<proteinExistence type="inferred from homology"/>
<feature type="signal peptide" evidence="16">
    <location>
        <begin position="1"/>
        <end position="18"/>
    </location>
</feature>
<dbReference type="FunFam" id="2.60.40.200:FF:000007">
    <property type="entry name" value="Cell surface Cu-only superoxide dismutase 5"/>
    <property type="match status" value="1"/>
</dbReference>
<comment type="catalytic activity">
    <reaction evidence="15">
        <text>2 superoxide + 2 H(+) = H2O2 + O2</text>
        <dbReference type="Rhea" id="RHEA:20696"/>
        <dbReference type="ChEBI" id="CHEBI:15378"/>
        <dbReference type="ChEBI" id="CHEBI:15379"/>
        <dbReference type="ChEBI" id="CHEBI:16240"/>
        <dbReference type="ChEBI" id="CHEBI:18421"/>
        <dbReference type="EC" id="1.15.1.1"/>
    </reaction>
</comment>
<evidence type="ECO:0000256" key="8">
    <source>
        <dbReference type="ARBA" id="ARBA00022622"/>
    </source>
</evidence>
<keyword evidence="11" id="KW-0560">Oxidoreductase</keyword>
<evidence type="ECO:0000313" key="18">
    <source>
        <dbReference type="EMBL" id="KAG7664684.1"/>
    </source>
</evidence>
<keyword evidence="12" id="KW-0186">Copper</keyword>
<evidence type="ECO:0000313" key="19">
    <source>
        <dbReference type="Proteomes" id="UP000694255"/>
    </source>
</evidence>
<comment type="caution">
    <text evidence="18">The sequence shown here is derived from an EMBL/GenBank/DDBJ whole genome shotgun (WGS) entry which is preliminary data.</text>
</comment>
<evidence type="ECO:0000256" key="14">
    <source>
        <dbReference type="ARBA" id="ARBA00023288"/>
    </source>
</evidence>
<keyword evidence="13" id="KW-0843">Virulence</keyword>
<evidence type="ECO:0000256" key="1">
    <source>
        <dbReference type="ARBA" id="ARBA00001935"/>
    </source>
</evidence>
<dbReference type="RefSeq" id="XP_049264916.1">
    <property type="nucleotide sequence ID" value="XM_049405461.1"/>
</dbReference>
<gene>
    <name evidence="18" type="ORF">J8A68_001780</name>
</gene>
<dbReference type="InterPro" id="IPR001424">
    <property type="entry name" value="SOD_Cu_Zn_dom"/>
</dbReference>
<dbReference type="GO" id="GO:0005576">
    <property type="term" value="C:extracellular region"/>
    <property type="evidence" value="ECO:0007669"/>
    <property type="project" value="UniProtKB-ARBA"/>
</dbReference>
<keyword evidence="7" id="KW-0964">Secreted</keyword>
<evidence type="ECO:0000256" key="9">
    <source>
        <dbReference type="ARBA" id="ARBA00022723"/>
    </source>
</evidence>
<dbReference type="GO" id="GO:0004784">
    <property type="term" value="F:superoxide dismutase activity"/>
    <property type="evidence" value="ECO:0007669"/>
    <property type="project" value="UniProtKB-EC"/>
</dbReference>
<evidence type="ECO:0000256" key="7">
    <source>
        <dbReference type="ARBA" id="ARBA00022525"/>
    </source>
</evidence>
<evidence type="ECO:0000256" key="12">
    <source>
        <dbReference type="ARBA" id="ARBA00023008"/>
    </source>
</evidence>
<protein>
    <recommendedName>
        <fullName evidence="5">superoxide dismutase</fullName>
        <ecNumber evidence="5">1.15.1.1</ecNumber>
    </recommendedName>
</protein>
<keyword evidence="19" id="KW-1185">Reference proteome</keyword>
<dbReference type="GO" id="GO:0098552">
    <property type="term" value="C:side of membrane"/>
    <property type="evidence" value="ECO:0007669"/>
    <property type="project" value="UniProtKB-KW"/>
</dbReference>
<keyword evidence="8" id="KW-0325">Glycoprotein</keyword>
<evidence type="ECO:0000256" key="15">
    <source>
        <dbReference type="ARBA" id="ARBA00049204"/>
    </source>
</evidence>
<dbReference type="Pfam" id="PF00080">
    <property type="entry name" value="Sod_Cu"/>
    <property type="match status" value="1"/>
</dbReference>
<dbReference type="PANTHER" id="PTHR10003">
    <property type="entry name" value="SUPEROXIDE DISMUTASE CU-ZN -RELATED"/>
    <property type="match status" value="1"/>
</dbReference>
<dbReference type="GO" id="GO:0005507">
    <property type="term" value="F:copper ion binding"/>
    <property type="evidence" value="ECO:0007669"/>
    <property type="project" value="InterPro"/>
</dbReference>
<sequence>MISKLILSALALSAVATAADAPVSTDSPTNVEYVAQFDQLNTNITGEVTFQSNNGTVMVKVDFEELPKTGGPFPYHIHQFPVPSDGNCTGTGGHLNPYNGTLNATTSAAKQVGDLAGKHGNLTSSPFMAEYFDDYLSLNPKNPAYIGGLSVVIHDRNDNRLACANITTVKNFQQNTSSSSTMPSAANLVSTSGLVLGAAAGVAALLI</sequence>
<keyword evidence="16" id="KW-0732">Signal</keyword>
<keyword evidence="9" id="KW-0479">Metal-binding</keyword>
<evidence type="ECO:0000256" key="10">
    <source>
        <dbReference type="ARBA" id="ARBA00022862"/>
    </source>
</evidence>
<dbReference type="GeneID" id="73468581"/>
<comment type="similarity">
    <text evidence="4">Belongs to the Cu-Zn superoxide dismutase family.</text>
</comment>
<dbReference type="EC" id="1.15.1.1" evidence="5"/>
<dbReference type="InterPro" id="IPR024134">
    <property type="entry name" value="SOD_Cu/Zn_/chaperone"/>
</dbReference>
<keyword evidence="8" id="KW-0472">Membrane</keyword>